<organism evidence="2 5">
    <name type="scientific">Mycena alexandri</name>
    <dbReference type="NCBI Taxonomy" id="1745969"/>
    <lineage>
        <taxon>Eukaryota</taxon>
        <taxon>Fungi</taxon>
        <taxon>Dikarya</taxon>
        <taxon>Basidiomycota</taxon>
        <taxon>Agaricomycotina</taxon>
        <taxon>Agaricomycetes</taxon>
        <taxon>Agaricomycetidae</taxon>
        <taxon>Agaricales</taxon>
        <taxon>Marasmiineae</taxon>
        <taxon>Mycenaceae</taxon>
        <taxon>Mycena</taxon>
    </lineage>
</organism>
<dbReference type="EMBL" id="JARJCM010000045">
    <property type="protein sequence ID" value="KAJ7036145.1"/>
    <property type="molecule type" value="Genomic_DNA"/>
</dbReference>
<evidence type="ECO:0000313" key="5">
    <source>
        <dbReference type="Proteomes" id="UP001218188"/>
    </source>
</evidence>
<dbReference type="EMBL" id="JARJCM010000068">
    <property type="protein sequence ID" value="KAJ7033030.1"/>
    <property type="molecule type" value="Genomic_DNA"/>
</dbReference>
<evidence type="ECO:0000256" key="1">
    <source>
        <dbReference type="SAM" id="MobiDB-lite"/>
    </source>
</evidence>
<reference evidence="2" key="1">
    <citation type="submission" date="2023-03" db="EMBL/GenBank/DDBJ databases">
        <title>Massive genome expansion in bonnet fungi (Mycena s.s.) driven by repeated elements and novel gene families across ecological guilds.</title>
        <authorList>
            <consortium name="Lawrence Berkeley National Laboratory"/>
            <person name="Harder C.B."/>
            <person name="Miyauchi S."/>
            <person name="Viragh M."/>
            <person name="Kuo A."/>
            <person name="Thoen E."/>
            <person name="Andreopoulos B."/>
            <person name="Lu D."/>
            <person name="Skrede I."/>
            <person name="Drula E."/>
            <person name="Henrissat B."/>
            <person name="Morin E."/>
            <person name="Kohler A."/>
            <person name="Barry K."/>
            <person name="LaButti K."/>
            <person name="Morin E."/>
            <person name="Salamov A."/>
            <person name="Lipzen A."/>
            <person name="Mereny Z."/>
            <person name="Hegedus B."/>
            <person name="Baldrian P."/>
            <person name="Stursova M."/>
            <person name="Weitz H."/>
            <person name="Taylor A."/>
            <person name="Grigoriev I.V."/>
            <person name="Nagy L.G."/>
            <person name="Martin F."/>
            <person name="Kauserud H."/>
        </authorList>
    </citation>
    <scope>NUCLEOTIDE SEQUENCE</scope>
    <source>
        <strain evidence="2">CBHHK200</strain>
    </source>
</reference>
<evidence type="ECO:0000313" key="3">
    <source>
        <dbReference type="EMBL" id="KAJ7033030.1"/>
    </source>
</evidence>
<feature type="compositionally biased region" description="Basic residues" evidence="1">
    <location>
        <begin position="299"/>
        <end position="308"/>
    </location>
</feature>
<feature type="region of interest" description="Disordered" evidence="1">
    <location>
        <begin position="278"/>
        <end position="347"/>
    </location>
</feature>
<evidence type="ECO:0000313" key="2">
    <source>
        <dbReference type="EMBL" id="KAJ7015746.1"/>
    </source>
</evidence>
<dbReference type="EMBL" id="JARJCM010000907">
    <property type="protein sequence ID" value="KAJ7015746.1"/>
    <property type="molecule type" value="Genomic_DNA"/>
</dbReference>
<protein>
    <submittedName>
        <fullName evidence="2">Uncharacterized protein</fullName>
    </submittedName>
</protein>
<comment type="caution">
    <text evidence="2">The sequence shown here is derived from an EMBL/GenBank/DDBJ whole genome shotgun (WGS) entry which is preliminary data.</text>
</comment>
<name>A0AAD6RWG2_9AGAR</name>
<dbReference type="Proteomes" id="UP001218188">
    <property type="component" value="Unassembled WGS sequence"/>
</dbReference>
<feature type="compositionally biased region" description="Polar residues" evidence="1">
    <location>
        <begin position="309"/>
        <end position="325"/>
    </location>
</feature>
<gene>
    <name evidence="4" type="ORF">C8F04DRAFT_1096277</name>
    <name evidence="3" type="ORF">C8F04DRAFT_1105837</name>
    <name evidence="2" type="ORF">C8F04DRAFT_1171804</name>
</gene>
<sequence length="368" mass="39998">MLALLKEKESEVIVKLCEAVEFEKDLSWMGTGAFVNAIEELWQTACQIGYAHGQEDAESCASEASLDLSPPSVSVAATQTDAADIPATTPSMSAPQTPLNDSEIARLLLQTVPWDARKKGGRILQDCLQNLWEKASGIGEENLARAREEGFSEGKKAGFREGVASASQQAVTAFFETRLEKTLEAERVWGYDVGWKLCSEQLQSRASQASPIAPPRASPRSLSVAATQTDNLGITPTAPALLDWAEDAASLPICPPHSATSPSPPRDFSALHTGSLQPFASLQHRRRRSPRPATILQRTPRHSIRRPQQKSSAHVPSTRQTSPSYSHPPPSIRFPASTSNGPAVLNWDQDPRLRDLGQALRTLGWVRA</sequence>
<accession>A0AAD6RWG2</accession>
<dbReference type="AlphaFoldDB" id="A0AAD6RWG2"/>
<evidence type="ECO:0000313" key="4">
    <source>
        <dbReference type="EMBL" id="KAJ7036145.1"/>
    </source>
</evidence>
<feature type="region of interest" description="Disordered" evidence="1">
    <location>
        <begin position="253"/>
        <end position="272"/>
    </location>
</feature>
<proteinExistence type="predicted"/>
<keyword evidence="5" id="KW-1185">Reference proteome</keyword>